<reference evidence="2 3" key="1">
    <citation type="submission" date="2022-03" db="EMBL/GenBank/DDBJ databases">
        <title>Genomic Encyclopedia of Type Strains, Phase III (KMG-III): the genomes of soil and plant-associated and newly described type strains.</title>
        <authorList>
            <person name="Whitman W."/>
        </authorList>
    </citation>
    <scope>NUCLEOTIDE SEQUENCE [LARGE SCALE GENOMIC DNA]</scope>
    <source>
        <strain evidence="2 3">BSker1</strain>
    </source>
</reference>
<proteinExistence type="predicted"/>
<evidence type="ECO:0000313" key="3">
    <source>
        <dbReference type="Proteomes" id="UP001523550"/>
    </source>
</evidence>
<dbReference type="RefSeq" id="WP_253448819.1">
    <property type="nucleotide sequence ID" value="NZ_JALJYF010000002.1"/>
</dbReference>
<dbReference type="InterPro" id="IPR028098">
    <property type="entry name" value="Glyco_trans_4-like_N"/>
</dbReference>
<dbReference type="Pfam" id="PF13692">
    <property type="entry name" value="Glyco_trans_1_4"/>
    <property type="match status" value="1"/>
</dbReference>
<evidence type="ECO:0000313" key="2">
    <source>
        <dbReference type="EMBL" id="MCP1727868.1"/>
    </source>
</evidence>
<sequence>MTAESPELQDRRVVMAVWGSLKHDARVVRSAAELARHGARVTVVAASWDEDEIGRYHHPEGFDVLTIRRPVPWALHKNRPGLLAVFSRALRVLPGFLRFTRAIRSLKGDVYHAHDIQALPWVYYAARGCPVIYDAHEITTDRTGFGRVGPLVGRFERYFARRVAAMLTTTGMRADHFARVHDIPRPVVIQNRPLYRAAKPGRRLREATGVPEDRVLFLYQGGLQPRRGLEMIIDRVPEVADAHFVFLGPGVLRESLRARAEELGVSERVHLLDAVPWQELAEWTASADVGLQLLENVGLNHYTTDSNKIFEYGLAGVPVIASDFPEIRKIVTEADFGLLVDPADSAAVREAMIRLRDDAELRAHFRHQAQSNARALSWETQAPALLGVYERLLDRG</sequence>
<comment type="caution">
    <text evidence="2">The sequence shown here is derived from an EMBL/GenBank/DDBJ whole genome shotgun (WGS) entry which is preliminary data.</text>
</comment>
<dbReference type="EMBL" id="JALJYF010000002">
    <property type="protein sequence ID" value="MCP1727868.1"/>
    <property type="molecule type" value="Genomic_DNA"/>
</dbReference>
<dbReference type="Pfam" id="PF13579">
    <property type="entry name" value="Glyco_trans_4_4"/>
    <property type="match status" value="1"/>
</dbReference>
<keyword evidence="3" id="KW-1185">Reference proteome</keyword>
<dbReference type="CDD" id="cd03794">
    <property type="entry name" value="GT4_WbuB-like"/>
    <property type="match status" value="1"/>
</dbReference>
<name>A0ABT1GC63_9GAMM</name>
<gene>
    <name evidence="2" type="ORF">J2T60_001868</name>
</gene>
<dbReference type="Proteomes" id="UP001523550">
    <property type="component" value="Unassembled WGS sequence"/>
</dbReference>
<dbReference type="PANTHER" id="PTHR12526">
    <property type="entry name" value="GLYCOSYLTRANSFERASE"/>
    <property type="match status" value="1"/>
</dbReference>
<evidence type="ECO:0000259" key="1">
    <source>
        <dbReference type="Pfam" id="PF13579"/>
    </source>
</evidence>
<organism evidence="2 3">
    <name type="scientific">Natronospira proteinivora</name>
    <dbReference type="NCBI Taxonomy" id="1807133"/>
    <lineage>
        <taxon>Bacteria</taxon>
        <taxon>Pseudomonadati</taxon>
        <taxon>Pseudomonadota</taxon>
        <taxon>Gammaproteobacteria</taxon>
        <taxon>Natronospirales</taxon>
        <taxon>Natronospiraceae</taxon>
        <taxon>Natronospira</taxon>
    </lineage>
</organism>
<dbReference type="Gene3D" id="3.40.50.2000">
    <property type="entry name" value="Glycogen Phosphorylase B"/>
    <property type="match status" value="2"/>
</dbReference>
<feature type="domain" description="Glycosyltransferase subfamily 4-like N-terminal" evidence="1">
    <location>
        <begin position="26"/>
        <end position="189"/>
    </location>
</feature>
<dbReference type="SUPFAM" id="SSF53756">
    <property type="entry name" value="UDP-Glycosyltransferase/glycogen phosphorylase"/>
    <property type="match status" value="1"/>
</dbReference>
<accession>A0ABT1GC63</accession>
<protein>
    <submittedName>
        <fullName evidence="2">Glycosyltransferase involved in cell wall biosynthesis</fullName>
    </submittedName>
</protein>